<gene>
    <name evidence="2" type="ORF">ACFQ07_22160</name>
</gene>
<comment type="caution">
    <text evidence="2">The sequence shown here is derived from an EMBL/GenBank/DDBJ whole genome shotgun (WGS) entry which is preliminary data.</text>
</comment>
<keyword evidence="3" id="KW-1185">Reference proteome</keyword>
<dbReference type="Proteomes" id="UP001597083">
    <property type="component" value="Unassembled WGS sequence"/>
</dbReference>
<evidence type="ECO:0000313" key="2">
    <source>
        <dbReference type="EMBL" id="MFD0854962.1"/>
    </source>
</evidence>
<feature type="domain" description="Smf/DprA SLOG" evidence="1">
    <location>
        <begin position="32"/>
        <end position="81"/>
    </location>
</feature>
<feature type="non-terminal residue" evidence="2">
    <location>
        <position position="83"/>
    </location>
</feature>
<sequence>MPPTLMDLPGTPDPLDAAAQDIQAWSAQGHTMLTVLDGAYPARLRGVHQAPPVLFARGSILPQDRAVSVVGSRAASDTGLGFA</sequence>
<dbReference type="Pfam" id="PF02481">
    <property type="entry name" value="DNA_processg_A"/>
    <property type="match status" value="1"/>
</dbReference>
<evidence type="ECO:0000259" key="1">
    <source>
        <dbReference type="Pfam" id="PF02481"/>
    </source>
</evidence>
<reference evidence="3" key="1">
    <citation type="journal article" date="2019" name="Int. J. Syst. Evol. Microbiol.">
        <title>The Global Catalogue of Microorganisms (GCM) 10K type strain sequencing project: providing services to taxonomists for standard genome sequencing and annotation.</title>
        <authorList>
            <consortium name="The Broad Institute Genomics Platform"/>
            <consortium name="The Broad Institute Genome Sequencing Center for Infectious Disease"/>
            <person name="Wu L."/>
            <person name="Ma J."/>
        </authorList>
    </citation>
    <scope>NUCLEOTIDE SEQUENCE [LARGE SCALE GENOMIC DNA]</scope>
    <source>
        <strain evidence="3">JCM 31696</strain>
    </source>
</reference>
<accession>A0ABW3CME4</accession>
<proteinExistence type="predicted"/>
<protein>
    <submittedName>
        <fullName evidence="2">DNA-processing protein DprA</fullName>
    </submittedName>
</protein>
<evidence type="ECO:0000313" key="3">
    <source>
        <dbReference type="Proteomes" id="UP001597083"/>
    </source>
</evidence>
<dbReference type="EMBL" id="JBHTIR010003283">
    <property type="protein sequence ID" value="MFD0854962.1"/>
    <property type="molecule type" value="Genomic_DNA"/>
</dbReference>
<dbReference type="InterPro" id="IPR057666">
    <property type="entry name" value="DrpA_SLOG"/>
</dbReference>
<organism evidence="2 3">
    <name type="scientific">Actinomadura adrarensis</name>
    <dbReference type="NCBI Taxonomy" id="1819600"/>
    <lineage>
        <taxon>Bacteria</taxon>
        <taxon>Bacillati</taxon>
        <taxon>Actinomycetota</taxon>
        <taxon>Actinomycetes</taxon>
        <taxon>Streptosporangiales</taxon>
        <taxon>Thermomonosporaceae</taxon>
        <taxon>Actinomadura</taxon>
    </lineage>
</organism>
<dbReference type="Gene3D" id="3.40.50.450">
    <property type="match status" value="1"/>
</dbReference>
<name>A0ABW3CME4_9ACTN</name>